<gene>
    <name evidence="1" type="ORF">GW590_00800</name>
</gene>
<proteinExistence type="predicted"/>
<comment type="caution">
    <text evidence="1">The sequence shown here is derived from an EMBL/GenBank/DDBJ whole genome shotgun (WGS) entry which is preliminary data.</text>
</comment>
<accession>A0A848ME69</accession>
<organism evidence="1 2">
    <name type="scientific">Rouxiella aceris</name>
    <dbReference type="NCBI Taxonomy" id="2703884"/>
    <lineage>
        <taxon>Bacteria</taxon>
        <taxon>Pseudomonadati</taxon>
        <taxon>Pseudomonadota</taxon>
        <taxon>Gammaproteobacteria</taxon>
        <taxon>Enterobacterales</taxon>
        <taxon>Yersiniaceae</taxon>
        <taxon>Rouxiella</taxon>
    </lineage>
</organism>
<name>A0A848ME69_9GAMM</name>
<evidence type="ECO:0000313" key="2">
    <source>
        <dbReference type="Proteomes" id="UP000585363"/>
    </source>
</evidence>
<dbReference type="EMBL" id="JAADJU010000001">
    <property type="protein sequence ID" value="NMP25430.1"/>
    <property type="molecule type" value="Genomic_DNA"/>
</dbReference>
<protein>
    <submittedName>
        <fullName evidence="1">Uncharacterized protein</fullName>
    </submittedName>
</protein>
<dbReference type="RefSeq" id="WP_169401134.1">
    <property type="nucleotide sequence ID" value="NZ_JAADJU010000001.1"/>
</dbReference>
<reference evidence="1 2" key="2">
    <citation type="submission" date="2020-06" db="EMBL/GenBank/DDBJ databases">
        <title>Polyphasic characterization of a Rahnella strain isolated from tree sap.</title>
        <authorList>
            <person name="Kim I.S."/>
        </authorList>
    </citation>
    <scope>NUCLEOTIDE SEQUENCE [LARGE SCALE GENOMIC DNA]</scope>
    <source>
        <strain evidence="1 2">SAP-1</strain>
    </source>
</reference>
<sequence>MQASDYLRMKLQSDRQLSIYTQHGFSSFAQATKNIVSDIYSGIERASWYTSCLIPRYGDICSELVTEEKRMSLSIASVFKHHDVILHMFVLYFEMLEKDSKDGNKNGSVQGLVKGIAGHAAKTAVGRSTRNAIAYALSKALSGSEIVSKVVAERIAGKSPYVVFALQVFGIDQKAALAARKLKVLEPRYFSILYTAQLEMLYYFIEPILEEIFKKVKMKAYSRLDELYEEVREKFNV</sequence>
<reference evidence="1 2" key="1">
    <citation type="submission" date="2020-01" db="EMBL/GenBank/DDBJ databases">
        <authorList>
            <person name="Lee S.D."/>
        </authorList>
    </citation>
    <scope>NUCLEOTIDE SEQUENCE [LARGE SCALE GENOMIC DNA]</scope>
    <source>
        <strain evidence="1 2">SAP-1</strain>
    </source>
</reference>
<evidence type="ECO:0000313" key="1">
    <source>
        <dbReference type="EMBL" id="NMP25430.1"/>
    </source>
</evidence>
<dbReference type="AlphaFoldDB" id="A0A848ME69"/>
<dbReference type="Proteomes" id="UP000585363">
    <property type="component" value="Unassembled WGS sequence"/>
</dbReference>
<keyword evidence="2" id="KW-1185">Reference proteome</keyword>